<keyword evidence="3" id="KW-1185">Reference proteome</keyword>
<dbReference type="AlphaFoldDB" id="A0A7M7PIT0"/>
<feature type="compositionally biased region" description="Low complexity" evidence="1">
    <location>
        <begin position="71"/>
        <end position="82"/>
    </location>
</feature>
<organism evidence="2 3">
    <name type="scientific">Strongylocentrotus purpuratus</name>
    <name type="common">Purple sea urchin</name>
    <dbReference type="NCBI Taxonomy" id="7668"/>
    <lineage>
        <taxon>Eukaryota</taxon>
        <taxon>Metazoa</taxon>
        <taxon>Echinodermata</taxon>
        <taxon>Eleutherozoa</taxon>
        <taxon>Echinozoa</taxon>
        <taxon>Echinoidea</taxon>
        <taxon>Euechinoidea</taxon>
        <taxon>Echinacea</taxon>
        <taxon>Camarodonta</taxon>
        <taxon>Echinidea</taxon>
        <taxon>Strongylocentrotidae</taxon>
        <taxon>Strongylocentrotus</taxon>
    </lineage>
</organism>
<feature type="compositionally biased region" description="Basic and acidic residues" evidence="1">
    <location>
        <begin position="53"/>
        <end position="70"/>
    </location>
</feature>
<sequence length="149" mass="16051">MAYHLQIKRGIRKHIACAGYRKRHKKHSPNTGVFKLNLKNLKKAFSLKAIPKAPERGDTETAEVRTRESDSSSASSTGVSTSEINAVGQGLFVSLAGRSGSQSFRMPGASEFVRGDTEVQAPRTRGTGGSGKHLLSQLTCLLIVQSTLL</sequence>
<dbReference type="GeneID" id="105444822"/>
<accession>A0A7M7PIT0</accession>
<evidence type="ECO:0000313" key="3">
    <source>
        <dbReference type="Proteomes" id="UP000007110"/>
    </source>
</evidence>
<dbReference type="InParanoid" id="A0A7M7PIT0"/>
<evidence type="ECO:0000256" key="1">
    <source>
        <dbReference type="SAM" id="MobiDB-lite"/>
    </source>
</evidence>
<feature type="region of interest" description="Disordered" evidence="1">
    <location>
        <begin position="51"/>
        <end position="82"/>
    </location>
</feature>
<evidence type="ECO:0000313" key="2">
    <source>
        <dbReference type="EnsemblMetazoa" id="XP_030851726"/>
    </source>
</evidence>
<reference evidence="3" key="1">
    <citation type="submission" date="2015-02" db="EMBL/GenBank/DDBJ databases">
        <title>Genome sequencing for Strongylocentrotus purpuratus.</title>
        <authorList>
            <person name="Murali S."/>
            <person name="Liu Y."/>
            <person name="Vee V."/>
            <person name="English A."/>
            <person name="Wang M."/>
            <person name="Skinner E."/>
            <person name="Han Y."/>
            <person name="Muzny D.M."/>
            <person name="Worley K.C."/>
            <person name="Gibbs R.A."/>
        </authorList>
    </citation>
    <scope>NUCLEOTIDE SEQUENCE</scope>
</reference>
<dbReference type="EnsemblMetazoa" id="XM_030995866">
    <property type="protein sequence ID" value="XP_030851726"/>
    <property type="gene ID" value="LOC105444822"/>
</dbReference>
<dbReference type="KEGG" id="spu:105444822"/>
<dbReference type="Proteomes" id="UP000007110">
    <property type="component" value="Unassembled WGS sequence"/>
</dbReference>
<name>A0A7M7PIT0_STRPU</name>
<reference evidence="2" key="2">
    <citation type="submission" date="2021-01" db="UniProtKB">
        <authorList>
            <consortium name="EnsemblMetazoa"/>
        </authorList>
    </citation>
    <scope>IDENTIFICATION</scope>
</reference>
<proteinExistence type="predicted"/>
<protein>
    <submittedName>
        <fullName evidence="2">Uncharacterized protein</fullName>
    </submittedName>
</protein>
<dbReference type="RefSeq" id="XP_030851726.1">
    <property type="nucleotide sequence ID" value="XM_030995866.1"/>
</dbReference>